<dbReference type="GO" id="GO:0000349">
    <property type="term" value="P:generation of catalytic spliceosome for first transesterification step"/>
    <property type="evidence" value="ECO:0007669"/>
    <property type="project" value="TreeGrafter"/>
</dbReference>
<protein>
    <recommendedName>
        <fullName evidence="9">Pre-mRNA-splicing factor SYF1</fullName>
    </recommendedName>
    <alternativeName>
        <fullName evidence="10">Pre-mRNA-splicing factor syf1</fullName>
    </alternativeName>
</protein>
<dbReference type="Pfam" id="PF23220">
    <property type="entry name" value="HAT_Syf1_M"/>
    <property type="match status" value="2"/>
</dbReference>
<keyword evidence="16" id="KW-1185">Reference proteome</keyword>
<dbReference type="InterPro" id="IPR055433">
    <property type="entry name" value="HAT_Syf1-like_N"/>
</dbReference>
<reference evidence="15 16" key="1">
    <citation type="submission" date="2017-01" db="EMBL/GenBank/DDBJ databases">
        <authorList>
            <person name="Mah S.A."/>
            <person name="Swanson W.J."/>
            <person name="Moy G.W."/>
            <person name="Vacquier V.D."/>
        </authorList>
    </citation>
    <scope>NUCLEOTIDE SEQUENCE [LARGE SCALE GENOMIC DNA]</scope>
    <source>
        <strain evidence="15 16">GSMNP</strain>
    </source>
</reference>
<comment type="subcellular location">
    <subcellularLocation>
        <location evidence="1">Nucleus</location>
    </subcellularLocation>
</comment>
<feature type="domain" description="Pre-mRNA-splicing factor Syf1-like N-terminal HAT-repeats" evidence="14">
    <location>
        <begin position="11"/>
        <end position="171"/>
    </location>
</feature>
<dbReference type="Pfam" id="PF23233">
    <property type="entry name" value="HAT_Syf1_CNRKL1_N"/>
    <property type="match status" value="1"/>
</dbReference>
<evidence type="ECO:0000256" key="4">
    <source>
        <dbReference type="ARBA" id="ARBA00022728"/>
    </source>
</evidence>
<evidence type="ECO:0000256" key="7">
    <source>
        <dbReference type="ARBA" id="ARBA00023242"/>
    </source>
</evidence>
<dbReference type="Pfam" id="PF23231">
    <property type="entry name" value="HAT_Syf1_CNRKL1_C"/>
    <property type="match status" value="1"/>
</dbReference>
<evidence type="ECO:0000259" key="13">
    <source>
        <dbReference type="Pfam" id="PF23231"/>
    </source>
</evidence>
<dbReference type="GO" id="GO:0000974">
    <property type="term" value="C:Prp19 complex"/>
    <property type="evidence" value="ECO:0007669"/>
    <property type="project" value="TreeGrafter"/>
</dbReference>
<dbReference type="GO" id="GO:0071007">
    <property type="term" value="C:U2-type catalytic step 2 spliceosome"/>
    <property type="evidence" value="ECO:0007669"/>
    <property type="project" value="TreeGrafter"/>
</dbReference>
<dbReference type="PANTHER" id="PTHR11246">
    <property type="entry name" value="PRE-MRNA SPLICING FACTOR"/>
    <property type="match status" value="1"/>
</dbReference>
<dbReference type="Proteomes" id="UP000187283">
    <property type="component" value="Unassembled WGS sequence"/>
</dbReference>
<organism evidence="15 16">
    <name type="scientific">Smittium culicis</name>
    <dbReference type="NCBI Taxonomy" id="133412"/>
    <lineage>
        <taxon>Eukaryota</taxon>
        <taxon>Fungi</taxon>
        <taxon>Fungi incertae sedis</taxon>
        <taxon>Zoopagomycota</taxon>
        <taxon>Kickxellomycotina</taxon>
        <taxon>Harpellomycetes</taxon>
        <taxon>Harpellales</taxon>
        <taxon>Legeriomycetaceae</taxon>
        <taxon>Smittium</taxon>
    </lineage>
</organism>
<name>A0A1R1YHT0_9FUNG</name>
<feature type="domain" description="Pre-mRNA-splicing factor Syf1/CRNKL1-like C-terminal HAT-repeats" evidence="13">
    <location>
        <begin position="350"/>
        <end position="733"/>
    </location>
</feature>
<comment type="caution">
    <text evidence="15">The sequence shown here is derived from an EMBL/GenBank/DDBJ whole genome shotgun (WGS) entry which is preliminary data.</text>
</comment>
<keyword evidence="5" id="KW-0677">Repeat</keyword>
<feature type="region of interest" description="Disordered" evidence="11">
    <location>
        <begin position="752"/>
        <end position="782"/>
    </location>
</feature>
<evidence type="ECO:0000256" key="5">
    <source>
        <dbReference type="ARBA" id="ARBA00022737"/>
    </source>
</evidence>
<dbReference type="InterPro" id="IPR056350">
    <property type="entry name" value="HAT_Syf1_central"/>
</dbReference>
<evidence type="ECO:0000259" key="12">
    <source>
        <dbReference type="Pfam" id="PF23220"/>
    </source>
</evidence>
<dbReference type="PANTHER" id="PTHR11246:SF5">
    <property type="entry name" value="PRE-MRNA-SPLICING FACTOR SYF1"/>
    <property type="match status" value="1"/>
</dbReference>
<dbReference type="InterPro" id="IPR011990">
    <property type="entry name" value="TPR-like_helical_dom_sf"/>
</dbReference>
<dbReference type="Gene3D" id="1.25.40.10">
    <property type="entry name" value="Tetratricopeptide repeat domain"/>
    <property type="match status" value="4"/>
</dbReference>
<dbReference type="InterPro" id="IPR055430">
    <property type="entry name" value="HAT_Syf1_CNRKL1_C"/>
</dbReference>
<dbReference type="InterPro" id="IPR003107">
    <property type="entry name" value="HAT"/>
</dbReference>
<feature type="compositionally biased region" description="Polar residues" evidence="11">
    <location>
        <begin position="758"/>
        <end position="771"/>
    </location>
</feature>
<keyword evidence="7" id="KW-0539">Nucleus</keyword>
<dbReference type="FunFam" id="1.25.40.10:FF:000023">
    <property type="entry name" value="Pre-mRNA-splicing factor SYF1"/>
    <property type="match status" value="1"/>
</dbReference>
<evidence type="ECO:0000313" key="15">
    <source>
        <dbReference type="EMBL" id="OMJ26433.1"/>
    </source>
</evidence>
<evidence type="ECO:0000256" key="9">
    <source>
        <dbReference type="ARBA" id="ARBA00039472"/>
    </source>
</evidence>
<dbReference type="FunFam" id="1.25.40.10:FF:000137">
    <property type="entry name" value="Pre-mRNA-splicing factor syf1"/>
    <property type="match status" value="1"/>
</dbReference>
<evidence type="ECO:0000256" key="1">
    <source>
        <dbReference type="ARBA" id="ARBA00004123"/>
    </source>
</evidence>
<dbReference type="EMBL" id="LSSN01000020">
    <property type="protein sequence ID" value="OMJ26433.1"/>
    <property type="molecule type" value="Genomic_DNA"/>
</dbReference>
<evidence type="ECO:0000256" key="8">
    <source>
        <dbReference type="ARBA" id="ARBA00037272"/>
    </source>
</evidence>
<comment type="function">
    <text evidence="8">Involved in pre-mRNA splicing and cell cycle progression.</text>
</comment>
<keyword evidence="4" id="KW-0747">Spliceosome</keyword>
<accession>A0A1R1YHT0</accession>
<dbReference type="OrthoDB" id="10067343at2759"/>
<evidence type="ECO:0000256" key="11">
    <source>
        <dbReference type="SAM" id="MobiDB-lite"/>
    </source>
</evidence>
<sequence length="782" mass="91321">MKSTNGLIDDSDIPFEKDVQMDQYNLRNWLQYINHKTSKSDTEGLVFVFERALQLLPGSYKLWKIYLNFRKLDVEKQSYLSATEKYEKVNFVFERAIIKLHRMPRIWLDYLQFLMKQPRVTQTRRTFDRALRALAITQHNKVWPLYKKFARRIGGLTEEKIICRYVTIYPEKQIELISMFKKHKKYDLAAQQIIKCLDDQRFDSLLGISQYELWTRLCDLITEHPENLVGFDAELVLREGFGRFKDVAGKMWTSLATFFIANGKFERARDVYEEAMEKVLTVRDFTMVFESYTMFEESLLTRAMEDEAVVLRQNPHLVEEWLKRVELFKANGSDKQVIDCYEKSISTINPKKATGEFSDIWISYASFFESSKNLEESRKVFERAAEIHFKSVSELAKIWCSYAEMEIRNDNYDLAESVLGRAITPPTKHHSLVSDQVDYRDEHIAPQKRVFKSISIWQMYVDLQESSDNVPKTKSAYDQIIQLRIATPQIIINYTDFLKDHGYFEEVFRVYEKGISLFGYPVAFELWNSYLTAFIDRYKSSKLERTRDLFEQALNGCPKELSKPLFLLYGKFEEEHGQIRNALNIYERATQAVQPSGAKFEMYRFYISKTSLLLGDNCTRKIYEQAIAELADEQQALSMCLEYLQLETKLGEIDRARALFGYGSQFADPRVSADFWKKWHQFEVQFGNEDTFKEMLRIKRTIQTRFNTDISYLSAQLVSQKSKSENADTADNNSISSNGLLKAFDKASVPNDLESGSGFDNSSANKSNNPDEISGMDMDMDD</sequence>
<comment type="similarity">
    <text evidence="2">Belongs to the crooked-neck family.</text>
</comment>
<dbReference type="STRING" id="133412.A0A1R1YHT0"/>
<dbReference type="SMART" id="SM00386">
    <property type="entry name" value="HAT"/>
    <property type="match status" value="12"/>
</dbReference>
<gene>
    <name evidence="15" type="ORF">AYI70_g180</name>
</gene>
<feature type="domain" description="Pre-mRNA-splicing factor SYF1 central HAT repeats" evidence="12">
    <location>
        <begin position="308"/>
        <end position="348"/>
    </location>
</feature>
<keyword evidence="3" id="KW-0507">mRNA processing</keyword>
<proteinExistence type="inferred from homology"/>
<evidence type="ECO:0000259" key="14">
    <source>
        <dbReference type="Pfam" id="PF23233"/>
    </source>
</evidence>
<evidence type="ECO:0000256" key="10">
    <source>
        <dbReference type="ARBA" id="ARBA00067212"/>
    </source>
</evidence>
<evidence type="ECO:0000313" key="16">
    <source>
        <dbReference type="Proteomes" id="UP000187283"/>
    </source>
</evidence>
<evidence type="ECO:0000256" key="2">
    <source>
        <dbReference type="ARBA" id="ARBA00008644"/>
    </source>
</evidence>
<dbReference type="InterPro" id="IPR045075">
    <property type="entry name" value="Syf1-like"/>
</dbReference>
<dbReference type="SUPFAM" id="SSF48452">
    <property type="entry name" value="TPR-like"/>
    <property type="match status" value="2"/>
</dbReference>
<dbReference type="GO" id="GO:0071014">
    <property type="term" value="C:post-mRNA release spliceosomal complex"/>
    <property type="evidence" value="ECO:0007669"/>
    <property type="project" value="TreeGrafter"/>
</dbReference>
<keyword evidence="6" id="KW-0508">mRNA splicing</keyword>
<evidence type="ECO:0000256" key="3">
    <source>
        <dbReference type="ARBA" id="ARBA00022664"/>
    </source>
</evidence>
<evidence type="ECO:0000256" key="6">
    <source>
        <dbReference type="ARBA" id="ARBA00023187"/>
    </source>
</evidence>
<dbReference type="AlphaFoldDB" id="A0A1R1YHT0"/>
<feature type="domain" description="Pre-mRNA-splicing factor SYF1 central HAT repeats" evidence="12">
    <location>
        <begin position="176"/>
        <end position="307"/>
    </location>
</feature>